<dbReference type="FunFam" id="3.60.20.30:FF:000005">
    <property type="entry name" value="N(4)-(Beta-N-acetylglucosaminyl)-L-asparaginase"/>
    <property type="match status" value="1"/>
</dbReference>
<name>A0A512B3G7_9BACT</name>
<reference evidence="4 5" key="1">
    <citation type="submission" date="2019-07" db="EMBL/GenBank/DDBJ databases">
        <title>Whole genome shotgun sequence of Adhaeribacter aerolatus NBRC 106133.</title>
        <authorList>
            <person name="Hosoyama A."/>
            <person name="Uohara A."/>
            <person name="Ohji S."/>
            <person name="Ichikawa N."/>
        </authorList>
    </citation>
    <scope>NUCLEOTIDE SEQUENCE [LARGE SCALE GENOMIC DNA]</scope>
    <source>
        <strain evidence="4 5">NBRC 106133</strain>
    </source>
</reference>
<dbReference type="Proteomes" id="UP000321532">
    <property type="component" value="Unassembled WGS sequence"/>
</dbReference>
<evidence type="ECO:0000256" key="2">
    <source>
        <dbReference type="PIRSR" id="PIRSR600246-2"/>
    </source>
</evidence>
<dbReference type="GO" id="GO:0005737">
    <property type="term" value="C:cytoplasm"/>
    <property type="evidence" value="ECO:0007669"/>
    <property type="project" value="TreeGrafter"/>
</dbReference>
<dbReference type="PANTHER" id="PTHR10188">
    <property type="entry name" value="L-ASPARAGINASE"/>
    <property type="match status" value="1"/>
</dbReference>
<dbReference type="GO" id="GO:0016811">
    <property type="term" value="F:hydrolase activity, acting on carbon-nitrogen (but not peptide) bonds, in linear amides"/>
    <property type="evidence" value="ECO:0007669"/>
    <property type="project" value="UniProtKB-ARBA"/>
</dbReference>
<keyword evidence="5" id="KW-1185">Reference proteome</keyword>
<dbReference type="CDD" id="cd04513">
    <property type="entry name" value="Glycosylasparaginase"/>
    <property type="match status" value="1"/>
</dbReference>
<feature type="binding site" evidence="2">
    <location>
        <begin position="246"/>
        <end position="249"/>
    </location>
    <ligand>
        <name>substrate</name>
    </ligand>
</feature>
<evidence type="ECO:0000313" key="4">
    <source>
        <dbReference type="EMBL" id="GEO06337.1"/>
    </source>
</evidence>
<evidence type="ECO:0000256" key="3">
    <source>
        <dbReference type="PIRSR" id="PIRSR600246-3"/>
    </source>
</evidence>
<dbReference type="Gene3D" id="3.60.20.30">
    <property type="entry name" value="(Glycosyl)asparaginase"/>
    <property type="match status" value="1"/>
</dbReference>
<comment type="caution">
    <text evidence="4">The sequence shown here is derived from an EMBL/GenBank/DDBJ whole genome shotgun (WGS) entry which is preliminary data.</text>
</comment>
<dbReference type="InterPro" id="IPR000246">
    <property type="entry name" value="Peptidase_T2"/>
</dbReference>
<feature type="active site" description="Nucleophile" evidence="1">
    <location>
        <position position="195"/>
    </location>
</feature>
<dbReference type="PANTHER" id="PTHR10188:SF6">
    <property type="entry name" value="N(4)-(BETA-N-ACETYLGLUCOSAMINYL)-L-ASPARAGINASE"/>
    <property type="match status" value="1"/>
</dbReference>
<evidence type="ECO:0000256" key="1">
    <source>
        <dbReference type="PIRSR" id="PIRSR600246-1"/>
    </source>
</evidence>
<dbReference type="AlphaFoldDB" id="A0A512B3G7"/>
<protein>
    <submittedName>
        <fullName evidence="4">Asparaginase</fullName>
    </submittedName>
</protein>
<sequence length="334" mass="35876">MSALKQYIMNSRRKFILKSFLGATGLSALAGKLPLFAQIRKPLSAIKPIVISTWNHGLAANEAAWQVLNAKGRALDAVETGVKVTEADPKVTTVGYGGYPDREGKVTLDACIMDEEGNCGSVAFLQNIKHPISVARLVMEKTPHVFMVGEGAQRLALAHGFKKENLLTPQAAKAWKEWLKTSKYKPVINAENHDTISMLAIDAQGNMSGACTTSGAAWKMHGRIGDSPIIGAALFVDNEVGGACATGLGEAVIKMVGSHLVVELMRQGLSPQDACRAAVERIVKKQKNYKELQVGFLAMNKAGETGAYSVQPGFNYAVHNGQENKLIDAQSMVK</sequence>
<feature type="site" description="Cleavage; by autolysis" evidence="3">
    <location>
        <begin position="194"/>
        <end position="195"/>
    </location>
</feature>
<proteinExistence type="predicted"/>
<feature type="binding site" evidence="2">
    <location>
        <begin position="223"/>
        <end position="226"/>
    </location>
    <ligand>
        <name>substrate</name>
    </ligand>
</feature>
<dbReference type="Pfam" id="PF01112">
    <property type="entry name" value="Asparaginase_2"/>
    <property type="match status" value="1"/>
</dbReference>
<dbReference type="SUPFAM" id="SSF56235">
    <property type="entry name" value="N-terminal nucleophile aminohydrolases (Ntn hydrolases)"/>
    <property type="match status" value="1"/>
</dbReference>
<organism evidence="4 5">
    <name type="scientific">Adhaeribacter aerolatus</name>
    <dbReference type="NCBI Taxonomy" id="670289"/>
    <lineage>
        <taxon>Bacteria</taxon>
        <taxon>Pseudomonadati</taxon>
        <taxon>Bacteroidota</taxon>
        <taxon>Cytophagia</taxon>
        <taxon>Cytophagales</taxon>
        <taxon>Hymenobacteraceae</taxon>
        <taxon>Adhaeribacter</taxon>
    </lineage>
</organism>
<dbReference type="EMBL" id="BJYS01000034">
    <property type="protein sequence ID" value="GEO06337.1"/>
    <property type="molecule type" value="Genomic_DNA"/>
</dbReference>
<dbReference type="InterPro" id="IPR029055">
    <property type="entry name" value="Ntn_hydrolases_N"/>
</dbReference>
<accession>A0A512B3G7</accession>
<evidence type="ECO:0000313" key="5">
    <source>
        <dbReference type="Proteomes" id="UP000321532"/>
    </source>
</evidence>
<gene>
    <name evidence="4" type="primary">aspG</name>
    <name evidence="4" type="ORF">AAE02nite_40010</name>
</gene>